<name>A0AAJ5WK66_9PSED</name>
<gene>
    <name evidence="1" type="ORF">P0Y58_07620</name>
</gene>
<organism evidence="1 2">
    <name type="scientific">Candidatus Pseudomonas phytovorans</name>
    <dbReference type="NCBI Taxonomy" id="3121377"/>
    <lineage>
        <taxon>Bacteria</taxon>
        <taxon>Pseudomonadati</taxon>
        <taxon>Pseudomonadota</taxon>
        <taxon>Gammaproteobacteria</taxon>
        <taxon>Pseudomonadales</taxon>
        <taxon>Pseudomonadaceae</taxon>
        <taxon>Pseudomonas</taxon>
    </lineage>
</organism>
<dbReference type="Proteomes" id="UP001216329">
    <property type="component" value="Chromosome"/>
</dbReference>
<sequence length="59" mass="6640">MRLPFEMFHETIYALKRIVREMAMGQIKGRGAETKKGAKAPFDCDDVAGTSCWNAMWSG</sequence>
<evidence type="ECO:0000313" key="2">
    <source>
        <dbReference type="Proteomes" id="UP001216329"/>
    </source>
</evidence>
<reference evidence="1" key="1">
    <citation type="submission" date="2023-03" db="EMBL/GenBank/DDBJ databases">
        <title>Andean soil-derived lignocellulolytic bacterial consortium as a source of novel taxa and putative plastic-active enzymes.</title>
        <authorList>
            <person name="Diaz-Garcia L."/>
            <person name="Chuvochina M."/>
            <person name="Feuerriegel G."/>
            <person name="Bunk B."/>
            <person name="Sproer C."/>
            <person name="Streit W.R."/>
            <person name="Rodriguez L.M."/>
            <person name="Overmann J."/>
            <person name="Jimenez D.J."/>
        </authorList>
    </citation>
    <scope>NUCLEOTIDE SEQUENCE</scope>
    <source>
        <strain evidence="1">MAG 876</strain>
    </source>
</reference>
<dbReference type="AlphaFoldDB" id="A0AAJ5WK66"/>
<accession>A0AAJ5WK66</accession>
<proteinExistence type="predicted"/>
<dbReference type="EMBL" id="CP119325">
    <property type="protein sequence ID" value="WEK32056.1"/>
    <property type="molecule type" value="Genomic_DNA"/>
</dbReference>
<protein>
    <submittedName>
        <fullName evidence="1">Uncharacterized protein</fullName>
    </submittedName>
</protein>
<evidence type="ECO:0000313" key="1">
    <source>
        <dbReference type="EMBL" id="WEK32056.1"/>
    </source>
</evidence>